<dbReference type="GO" id="GO:0045095">
    <property type="term" value="C:keratin filament"/>
    <property type="evidence" value="ECO:0007669"/>
    <property type="project" value="UniProtKB-UniRule"/>
</dbReference>
<name>G5AZU6_HETGA</name>
<dbReference type="PANTHER" id="PTHR23260">
    <property type="entry name" value="KERATIN ASSOCIATED PROTEIN 3-3-RELATED"/>
    <property type="match status" value="1"/>
</dbReference>
<dbReference type="OrthoDB" id="9617029at2759"/>
<dbReference type="STRING" id="10181.G5AZU6"/>
<gene>
    <name evidence="8" type="primary">KRTAP26-1</name>
    <name evidence="11" type="synonym">LOC101704990</name>
    <name evidence="7" type="ORF">GW7_19564</name>
</gene>
<dbReference type="Proteomes" id="UP000006813">
    <property type="component" value="Unassembled WGS sequence"/>
</dbReference>
<sequence>MSCRNSCSGNCSSESPRNSCHVPLNPAVALCSTSVSGGEILYLPSSCQDSIWFTDYSQGPCEESTSCQPAPCAPSLGGAACCSSTGHYVHRPCHGGSFLPASSFISSSSIPVSYRPLSYMSSSCHPLSPLVNTFQPAGCVSSGSVSSGYRPILCFSSPGRPLSVLPYGCQPSGSVVYRPQTVHVVSSGLRPVQPLSSGCQPLTSVVSPCHASCSAQGAQ</sequence>
<dbReference type="KEGG" id="hgl:101704990"/>
<keyword evidence="4 6" id="KW-0416">Keratin</keyword>
<reference evidence="8" key="2">
    <citation type="submission" date="2015-10" db="EMBL/GenBank/DDBJ databases">
        <title>FRAMA: From RNA-seq data to annotated mRNA assemblies.</title>
        <authorList>
            <person name="Bens M."/>
            <person name="Sahm A."/>
            <person name="Jahn N."/>
            <person name="Morhart M."/>
            <person name="Holtze S."/>
            <person name="Hildebrandt T.B."/>
            <person name="Platzer M."/>
            <person name="Szafranski K."/>
        </authorList>
    </citation>
    <scope>NUCLEOTIDE SEQUENCE</scope>
    <source>
        <tissue evidence="8">Kidney</tissue>
    </source>
</reference>
<evidence type="ECO:0000313" key="11">
    <source>
        <dbReference type="RefSeq" id="XP_012926875.1"/>
    </source>
</evidence>
<evidence type="ECO:0000313" key="8">
    <source>
        <dbReference type="EMBL" id="JAO03387.1"/>
    </source>
</evidence>
<evidence type="ECO:0000256" key="4">
    <source>
        <dbReference type="ARBA" id="ARBA00022744"/>
    </source>
</evidence>
<dbReference type="GeneID" id="101704990"/>
<reference evidence="7 9" key="1">
    <citation type="journal article" date="2011" name="Nature">
        <title>Genome sequencing reveals insights into physiology and longevity of the naked mole rat.</title>
        <authorList>
            <person name="Kim E.B."/>
            <person name="Fang X."/>
            <person name="Fushan A.A."/>
            <person name="Huang Z."/>
            <person name="Lobanov A.V."/>
            <person name="Han L."/>
            <person name="Marino S.M."/>
            <person name="Sun X."/>
            <person name="Turanov A.A."/>
            <person name="Yang P."/>
            <person name="Yim S.H."/>
            <person name="Zhao X."/>
            <person name="Kasaikina M.V."/>
            <person name="Stoletzki N."/>
            <person name="Peng C."/>
            <person name="Polak P."/>
            <person name="Xiong Z."/>
            <person name="Kiezun A."/>
            <person name="Zhu Y."/>
            <person name="Chen Y."/>
            <person name="Kryukov G.V."/>
            <person name="Zhang Q."/>
            <person name="Peshkin L."/>
            <person name="Yang L."/>
            <person name="Bronson R.T."/>
            <person name="Buffenstein R."/>
            <person name="Wang B."/>
            <person name="Han C."/>
            <person name="Li Q."/>
            <person name="Chen L."/>
            <person name="Zhao W."/>
            <person name="Sunyaev S.R."/>
            <person name="Park T.J."/>
            <person name="Zhang G."/>
            <person name="Wang J."/>
            <person name="Gladyshev V.N."/>
        </authorList>
    </citation>
    <scope>NUCLEOTIDE SEQUENCE [LARGE SCALE GENOMIC DNA]</scope>
</reference>
<dbReference type="eggNOG" id="ENOG502SVJ1">
    <property type="taxonomic scope" value="Eukaryota"/>
</dbReference>
<dbReference type="EMBL" id="JH167696">
    <property type="protein sequence ID" value="EHB02557.1"/>
    <property type="molecule type" value="Genomic_DNA"/>
</dbReference>
<protein>
    <recommendedName>
        <fullName evidence="6">Keratin-associated protein</fullName>
    </recommendedName>
</protein>
<dbReference type="EMBL" id="GEBF01000246">
    <property type="protein sequence ID" value="JAO03387.1"/>
    <property type="molecule type" value="Transcribed_RNA"/>
</dbReference>
<dbReference type="GO" id="GO:0005198">
    <property type="term" value="F:structural molecule activity"/>
    <property type="evidence" value="ECO:0007669"/>
    <property type="project" value="InterPro"/>
</dbReference>
<keyword evidence="3" id="KW-0677">Repeat</keyword>
<evidence type="ECO:0000256" key="2">
    <source>
        <dbReference type="ARBA" id="ARBA00011662"/>
    </source>
</evidence>
<dbReference type="InterPro" id="IPR007951">
    <property type="entry name" value="KRTAP_PMG"/>
</dbReference>
<dbReference type="RefSeq" id="XP_012926875.1">
    <property type="nucleotide sequence ID" value="XM_013071421.2"/>
</dbReference>
<reference evidence="11" key="3">
    <citation type="submission" date="2025-04" db="UniProtKB">
        <authorList>
            <consortium name="RefSeq"/>
        </authorList>
    </citation>
    <scope>IDENTIFICATION</scope>
</reference>
<dbReference type="PANTHER" id="PTHR23260:SF7">
    <property type="entry name" value="KERATIN-ASSOCIATED PROTEIN 26-1"/>
    <property type="match status" value="1"/>
</dbReference>
<accession>G5AZU6</accession>
<keyword evidence="10" id="KW-1185">Reference proteome</keyword>
<evidence type="ECO:0000256" key="5">
    <source>
        <dbReference type="ARBA" id="ARBA00034495"/>
    </source>
</evidence>
<proteinExistence type="inferred from homology"/>
<comment type="similarity">
    <text evidence="5 6">Belongs to the PMG family.</text>
</comment>
<evidence type="ECO:0000313" key="10">
    <source>
        <dbReference type="Proteomes" id="UP000694906"/>
    </source>
</evidence>
<dbReference type="GO" id="GO:0005829">
    <property type="term" value="C:cytosol"/>
    <property type="evidence" value="ECO:0007669"/>
    <property type="project" value="UniProtKB-ARBA"/>
</dbReference>
<evidence type="ECO:0000256" key="3">
    <source>
        <dbReference type="ARBA" id="ARBA00022737"/>
    </source>
</evidence>
<evidence type="ECO:0000313" key="9">
    <source>
        <dbReference type="Proteomes" id="UP000006813"/>
    </source>
</evidence>
<evidence type="ECO:0000256" key="6">
    <source>
        <dbReference type="RuleBase" id="RU369044"/>
    </source>
</evidence>
<evidence type="ECO:0000313" key="7">
    <source>
        <dbReference type="EMBL" id="EHB02557.1"/>
    </source>
</evidence>
<organism evidence="7 9">
    <name type="scientific">Heterocephalus glaber</name>
    <name type="common">Naked mole rat</name>
    <dbReference type="NCBI Taxonomy" id="10181"/>
    <lineage>
        <taxon>Eukaryota</taxon>
        <taxon>Metazoa</taxon>
        <taxon>Chordata</taxon>
        <taxon>Craniata</taxon>
        <taxon>Vertebrata</taxon>
        <taxon>Euteleostomi</taxon>
        <taxon>Mammalia</taxon>
        <taxon>Eutheria</taxon>
        <taxon>Euarchontoglires</taxon>
        <taxon>Glires</taxon>
        <taxon>Rodentia</taxon>
        <taxon>Hystricomorpha</taxon>
        <taxon>Bathyergidae</taxon>
        <taxon>Heterocephalus</taxon>
    </lineage>
</organism>
<comment type="function">
    <text evidence="1 6">In the hair cortex, hair keratin intermediate filaments are embedded in an interfilamentous matrix, consisting of hair keratin-associated proteins (KRTAP), which are essential for the formation of a rigid and resistant hair shaft through their extensive disulfide bond cross-linking with abundant cysteine residues of hair keratins. The matrix proteins include the high-sulfur and high-glycine-tyrosine keratins.</text>
</comment>
<dbReference type="InterPro" id="IPR007659">
    <property type="entry name" value="Keratin_matx"/>
</dbReference>
<dbReference type="Proteomes" id="UP000694906">
    <property type="component" value="Unplaced"/>
</dbReference>
<dbReference type="AlphaFoldDB" id="G5AZU6"/>
<dbReference type="Pfam" id="PF05287">
    <property type="entry name" value="PMG"/>
    <property type="match status" value="1"/>
</dbReference>
<comment type="subunit">
    <text evidence="2 6">Interacts with hair keratins.</text>
</comment>
<evidence type="ECO:0000256" key="1">
    <source>
        <dbReference type="ARBA" id="ARBA00003327"/>
    </source>
</evidence>